<gene>
    <name evidence="2" type="ORF">KB874_19155</name>
</gene>
<dbReference type="InterPro" id="IPR010982">
    <property type="entry name" value="Lambda_DNA-bd_dom_sf"/>
</dbReference>
<comment type="caution">
    <text evidence="2">The sequence shown here is derived from an EMBL/GenBank/DDBJ whole genome shotgun (WGS) entry which is preliminary data.</text>
</comment>
<accession>A0A8J8B8H7</accession>
<dbReference type="Pfam" id="PF13560">
    <property type="entry name" value="HTH_31"/>
    <property type="match status" value="1"/>
</dbReference>
<dbReference type="RefSeq" id="WP_212538160.1">
    <property type="nucleotide sequence ID" value="NZ_JAGTUU010000008.1"/>
</dbReference>
<evidence type="ECO:0000259" key="1">
    <source>
        <dbReference type="PROSITE" id="PS50943"/>
    </source>
</evidence>
<dbReference type="GO" id="GO:0003677">
    <property type="term" value="F:DNA binding"/>
    <property type="evidence" value="ECO:0007669"/>
    <property type="project" value="InterPro"/>
</dbReference>
<organism evidence="2 3">
    <name type="scientific">Thetidibacter halocola</name>
    <dbReference type="NCBI Taxonomy" id="2827239"/>
    <lineage>
        <taxon>Bacteria</taxon>
        <taxon>Pseudomonadati</taxon>
        <taxon>Pseudomonadota</taxon>
        <taxon>Alphaproteobacteria</taxon>
        <taxon>Rhodobacterales</taxon>
        <taxon>Roseobacteraceae</taxon>
        <taxon>Thetidibacter</taxon>
    </lineage>
</organism>
<sequence length="275" mass="31080">MPTRKTETPISQRFSANLRKLIQLTDGVTATARDLEISRAQFNRYLAGESYPKPAVLKRICDHFGVDARILTTELPDAYLAMLPPPGTARMPQLLNFGLENAVHSLPISPNHYVTPKALPDGLYLFWRHSMSREGQFVCTPVQVQTLPGARIFRSFIQRIPELMTEQLSKQERELRGIILGVKDGYAWLFLHSPVWNNVALVFASHPTHELSAFMPGYYALARDEAPGQNRLARCAMERLPAKRASIVRAAHMTRFFTTAELPRGVRHLIDAPMH</sequence>
<keyword evidence="3" id="KW-1185">Reference proteome</keyword>
<name>A0A8J8B8H7_9RHOB</name>
<feature type="domain" description="HTH cro/C1-type" evidence="1">
    <location>
        <begin position="32"/>
        <end position="71"/>
    </location>
</feature>
<dbReference type="PROSITE" id="PS50943">
    <property type="entry name" value="HTH_CROC1"/>
    <property type="match status" value="1"/>
</dbReference>
<dbReference type="Gene3D" id="1.10.260.40">
    <property type="entry name" value="lambda repressor-like DNA-binding domains"/>
    <property type="match status" value="1"/>
</dbReference>
<dbReference type="AlphaFoldDB" id="A0A8J8B8H7"/>
<dbReference type="InterPro" id="IPR001387">
    <property type="entry name" value="Cro/C1-type_HTH"/>
</dbReference>
<evidence type="ECO:0000313" key="2">
    <source>
        <dbReference type="EMBL" id="MBS0126211.1"/>
    </source>
</evidence>
<proteinExistence type="predicted"/>
<evidence type="ECO:0000313" key="3">
    <source>
        <dbReference type="Proteomes" id="UP000681356"/>
    </source>
</evidence>
<reference evidence="2" key="1">
    <citation type="submission" date="2021-04" db="EMBL/GenBank/DDBJ databases">
        <authorList>
            <person name="Yoon J."/>
        </authorList>
    </citation>
    <scope>NUCLEOTIDE SEQUENCE</scope>
    <source>
        <strain evidence="2">KMU-90</strain>
    </source>
</reference>
<dbReference type="SUPFAM" id="SSF47413">
    <property type="entry name" value="lambda repressor-like DNA-binding domains"/>
    <property type="match status" value="1"/>
</dbReference>
<dbReference type="EMBL" id="JAGTUU010000008">
    <property type="protein sequence ID" value="MBS0126211.1"/>
    <property type="molecule type" value="Genomic_DNA"/>
</dbReference>
<dbReference type="CDD" id="cd00093">
    <property type="entry name" value="HTH_XRE"/>
    <property type="match status" value="1"/>
</dbReference>
<protein>
    <submittedName>
        <fullName evidence="2">Helix-turn-helix transcriptional regulator</fullName>
    </submittedName>
</protein>
<dbReference type="Proteomes" id="UP000681356">
    <property type="component" value="Unassembled WGS sequence"/>
</dbReference>